<feature type="compositionally biased region" description="Low complexity" evidence="6">
    <location>
        <begin position="547"/>
        <end position="557"/>
    </location>
</feature>
<evidence type="ECO:0000313" key="8">
    <source>
        <dbReference type="EMBL" id="KAF2103693.1"/>
    </source>
</evidence>
<dbReference type="EMBL" id="ML978121">
    <property type="protein sequence ID" value="KAF2103693.1"/>
    <property type="molecule type" value="Genomic_DNA"/>
</dbReference>
<feature type="compositionally biased region" description="Polar residues" evidence="6">
    <location>
        <begin position="247"/>
        <end position="259"/>
    </location>
</feature>
<evidence type="ECO:0000256" key="5">
    <source>
        <dbReference type="SAM" id="Coils"/>
    </source>
</evidence>
<dbReference type="OrthoDB" id="27109at2759"/>
<dbReference type="Pfam" id="PF09763">
    <property type="entry name" value="Sec3_CC"/>
    <property type="match status" value="1"/>
</dbReference>
<dbReference type="GO" id="GO:0000145">
    <property type="term" value="C:exocyst"/>
    <property type="evidence" value="ECO:0007669"/>
    <property type="project" value="InterPro"/>
</dbReference>
<dbReference type="Pfam" id="PF20654">
    <property type="entry name" value="Sec3_C-term"/>
    <property type="match status" value="1"/>
</dbReference>
<gene>
    <name evidence="8" type="ORF">NA57DRAFT_69906</name>
</gene>
<dbReference type="GO" id="GO:0006887">
    <property type="term" value="P:exocytosis"/>
    <property type="evidence" value="ECO:0007669"/>
    <property type="project" value="UniProtKB-KW"/>
</dbReference>
<feature type="compositionally biased region" description="Polar residues" evidence="6">
    <location>
        <begin position="668"/>
        <end position="680"/>
    </location>
</feature>
<evidence type="ECO:0000256" key="1">
    <source>
        <dbReference type="ARBA" id="ARBA00006518"/>
    </source>
</evidence>
<feature type="compositionally biased region" description="Basic and acidic residues" evidence="6">
    <location>
        <begin position="637"/>
        <end position="652"/>
    </location>
</feature>
<feature type="compositionally biased region" description="Pro residues" evidence="6">
    <location>
        <begin position="261"/>
        <end position="273"/>
    </location>
</feature>
<protein>
    <recommendedName>
        <fullName evidence="7">Exocyst complex component Sec3 PIP2-binding N-terminal domain-containing protein</fullName>
    </recommendedName>
</protein>
<dbReference type="InterPro" id="IPR028258">
    <property type="entry name" value="Sec3-PIP2_bind"/>
</dbReference>
<name>A0A9P4MA94_9PEZI</name>
<dbReference type="GO" id="GO:0005886">
    <property type="term" value="C:plasma membrane"/>
    <property type="evidence" value="ECO:0007669"/>
    <property type="project" value="TreeGrafter"/>
</dbReference>
<proteinExistence type="inferred from homology"/>
<evidence type="ECO:0000313" key="9">
    <source>
        <dbReference type="Proteomes" id="UP000799772"/>
    </source>
</evidence>
<feature type="compositionally biased region" description="Pro residues" evidence="6">
    <location>
        <begin position="523"/>
        <end position="540"/>
    </location>
</feature>
<feature type="compositionally biased region" description="Polar residues" evidence="6">
    <location>
        <begin position="454"/>
        <end position="465"/>
    </location>
</feature>
<evidence type="ECO:0000256" key="2">
    <source>
        <dbReference type="ARBA" id="ARBA00022448"/>
    </source>
</evidence>
<dbReference type="CDD" id="cd13315">
    <property type="entry name" value="PH_Sec3"/>
    <property type="match status" value="1"/>
</dbReference>
<keyword evidence="2" id="KW-0813">Transport</keyword>
<feature type="region of interest" description="Disordered" evidence="6">
    <location>
        <begin position="613"/>
        <end position="720"/>
    </location>
</feature>
<dbReference type="Gene3D" id="2.30.29.90">
    <property type="match status" value="1"/>
</dbReference>
<dbReference type="PANTHER" id="PTHR16092:SF14">
    <property type="entry name" value="EXOCYST COMPLEX COMPONENT 1 ISOFORM X1"/>
    <property type="match status" value="1"/>
</dbReference>
<dbReference type="GO" id="GO:0005546">
    <property type="term" value="F:phosphatidylinositol-4,5-bisphosphate binding"/>
    <property type="evidence" value="ECO:0007669"/>
    <property type="project" value="TreeGrafter"/>
</dbReference>
<evidence type="ECO:0000256" key="6">
    <source>
        <dbReference type="SAM" id="MobiDB-lite"/>
    </source>
</evidence>
<feature type="compositionally biased region" description="Pro residues" evidence="6">
    <location>
        <begin position="500"/>
        <end position="516"/>
    </location>
</feature>
<feature type="coiled-coil region" evidence="5">
    <location>
        <begin position="794"/>
        <end position="849"/>
    </location>
</feature>
<feature type="domain" description="Exocyst complex component Sec3 PIP2-binding N-terminal" evidence="7">
    <location>
        <begin position="67"/>
        <end position="168"/>
    </location>
</feature>
<feature type="compositionally biased region" description="Basic and acidic residues" evidence="6">
    <location>
        <begin position="332"/>
        <end position="344"/>
    </location>
</feature>
<dbReference type="Pfam" id="PF15277">
    <property type="entry name" value="Sec3-PIP2_bind"/>
    <property type="match status" value="1"/>
</dbReference>
<reference evidence="8" key="1">
    <citation type="journal article" date="2020" name="Stud. Mycol.">
        <title>101 Dothideomycetes genomes: a test case for predicting lifestyles and emergence of pathogens.</title>
        <authorList>
            <person name="Haridas S."/>
            <person name="Albert R."/>
            <person name="Binder M."/>
            <person name="Bloem J."/>
            <person name="Labutti K."/>
            <person name="Salamov A."/>
            <person name="Andreopoulos B."/>
            <person name="Baker S."/>
            <person name="Barry K."/>
            <person name="Bills G."/>
            <person name="Bluhm B."/>
            <person name="Cannon C."/>
            <person name="Castanera R."/>
            <person name="Culley D."/>
            <person name="Daum C."/>
            <person name="Ezra D."/>
            <person name="Gonzalez J."/>
            <person name="Henrissat B."/>
            <person name="Kuo A."/>
            <person name="Liang C."/>
            <person name="Lipzen A."/>
            <person name="Lutzoni F."/>
            <person name="Magnuson J."/>
            <person name="Mondo S."/>
            <person name="Nolan M."/>
            <person name="Ohm R."/>
            <person name="Pangilinan J."/>
            <person name="Park H.-J."/>
            <person name="Ramirez L."/>
            <person name="Alfaro M."/>
            <person name="Sun H."/>
            <person name="Tritt A."/>
            <person name="Yoshinaga Y."/>
            <person name="Zwiers L.-H."/>
            <person name="Turgeon B."/>
            <person name="Goodwin S."/>
            <person name="Spatafora J."/>
            <person name="Crous P."/>
            <person name="Grigoriev I."/>
        </authorList>
    </citation>
    <scope>NUCLEOTIDE SEQUENCE</scope>
    <source>
        <strain evidence="8">CBS 133067</strain>
    </source>
</reference>
<dbReference type="InterPro" id="IPR019160">
    <property type="entry name" value="Sec3_CC"/>
</dbReference>
<feature type="compositionally biased region" description="Polar residues" evidence="6">
    <location>
        <begin position="212"/>
        <end position="221"/>
    </location>
</feature>
<accession>A0A9P4MA94</accession>
<dbReference type="InterPro" id="IPR048628">
    <property type="entry name" value="Sec3_C"/>
</dbReference>
<dbReference type="PANTHER" id="PTHR16092">
    <property type="entry name" value="SEC3/SYNTAXIN-RELATED"/>
    <property type="match status" value="1"/>
</dbReference>
<keyword evidence="4 5" id="KW-0175">Coiled coil</keyword>
<keyword evidence="9" id="KW-1185">Reference proteome</keyword>
<feature type="region of interest" description="Disordered" evidence="6">
    <location>
        <begin position="189"/>
        <end position="571"/>
    </location>
</feature>
<organism evidence="8 9">
    <name type="scientific">Rhizodiscina lignyota</name>
    <dbReference type="NCBI Taxonomy" id="1504668"/>
    <lineage>
        <taxon>Eukaryota</taxon>
        <taxon>Fungi</taxon>
        <taxon>Dikarya</taxon>
        <taxon>Ascomycota</taxon>
        <taxon>Pezizomycotina</taxon>
        <taxon>Dothideomycetes</taxon>
        <taxon>Pleosporomycetidae</taxon>
        <taxon>Aulographales</taxon>
        <taxon>Rhizodiscinaceae</taxon>
        <taxon>Rhizodiscina</taxon>
    </lineage>
</organism>
<comment type="similarity">
    <text evidence="1">Belongs to the SEC3 family.</text>
</comment>
<keyword evidence="3" id="KW-0268">Exocytosis</keyword>
<comment type="caution">
    <text evidence="8">The sequence shown here is derived from an EMBL/GenBank/DDBJ whole genome shotgun (WGS) entry which is preliminary data.</text>
</comment>
<dbReference type="FunFam" id="2.30.29.90:FF:000003">
    <property type="entry name" value="Exocyst complex component Sec3"/>
    <property type="match status" value="1"/>
</dbReference>
<evidence type="ECO:0000259" key="7">
    <source>
        <dbReference type="SMART" id="SM01313"/>
    </source>
</evidence>
<sequence length="1526" mass="169047">MSPPPNRGGVPLSRAEKFEDEKRRIVESCFAKQDASGGLAESYITHIRIHEDAQYPQTPPPPDSAPSNKKERIIVVAVRNTGRVRMHKGRENPNGTFSIGKSWNLEDLTAIESYSHLVPQNNEDYQRKEWGGDVGFTVTIQKPYFWAAGTSKEKDFFIASLVKIYRKYTQGKVPEMLGFSSRELDAILGPGSQAPVRRTPDTGRQAPFSPPANMSNPNLNGMASPPPSSQGFQRPPQPPRPTRSQEHLPNQQRSPSAQGRTPPPGAMYPPPDALRPLRPRPSQEQLLRQAPSREGMRPPQPLGGTGTSSVATSQRNLTPQSSRSEMMIQRSESPDSSRSMDSRGPRRQPKYPVPPEAPANIDSRKFNGLGISNAPGDRFRPNGPNGVGPVGGPRDRSPQGARPSTSQDTRPEEMMPSDMPKPPERRRPPMIGQDGPRDPAIPAPLASPRYNRDLAQTRNPPSQDSLDAVAKMPGGFVSSPTPPIINDRDVPVPAPLQIHTPPPLKIATPTPPPPPPQEREPEPAPTPAPVSVPVPVPDPAPVEEPEPSSSEPVQSPASEEEYRPGLGPMFKRKGGAVEVANKWKKVASAAKSAGAFKPRAGGALDRLKKLEAEGSGEQDGITGVFQAPKPAPLSRTGTDESMVKSMAEERDGAPTPVQPLITEDLPSVTVSSPLTPTPMIQKSPESVIPPPPAPRSASPEPPPLRTLEEKEEARKRRRRSQYQAKYLSSLGIESSLIDTRALEFDAILSDLGWGVSGTGSVLQGKKLDFIEADLRRELARVEAGSWLGTGVGNVEHQDERVEQVEKLLDKAIQECEELEGLLTLYGVELSSLNEDIAFIEAQSQGLQVQTANQKLLQTELQNLIQTVDIAPQQLTALKDGQIGQKEGLEAIEAALMLLYKAMITIDPNIRSTNGSRPVQTSRFGGDDLSEMRALQEKRQHYISESTMFLDRLKQYMEFDFARVLMDTTDEIKRRSGSTGLDVAAHDIARRALWKYSPLMLFTKEIDMISWDSLIRMYQLRVRPVYQEEFKNNFDAWKRMTRKPSGDESELLWTSADKESEGLGTTARKLTVKRSQTLARTLRNASGDKADKAQIGRLYPFEAFAGALEEMAPLVFTEQNFIVDFFHANSTENLDFPDAVVIAPPDARRGTNLMARKAVEPDRTIAQKIKDIMEELMGFWPQDLNNMVQWATTVWGSGDPLQGIGIMQALDRCMLSFEDSNQEYLLRTLQKVHAGLAIQFNRVLDEQIRKIEETKVKIKKRKGVIDFMRIFPAFSAAVENMLAAASDANNSGGAIERTDTRNIVDEAYNKINKQMFDSLKTIAKESPGLALQSQQGMGALAQTDPEDKEALNFHISMIENMNHYVEEVEEHNNPVLIEWKGKAREEMEEHLGMYVDSVVRRPLGKLLDFLDTTTPQLSLTPSIATTTTASTSMHSKATLRKLLTTHDPKDMRRGADALRKRVEKHFGEGDDPSLCRDLISKVLKRCEDRYIDIAERAERARRDVFEGDESVSSLGWGERDVRAAFKR</sequence>
<dbReference type="SMART" id="SM01313">
    <property type="entry name" value="Sec3-PIP2_bind"/>
    <property type="match status" value="1"/>
</dbReference>
<evidence type="ECO:0000256" key="4">
    <source>
        <dbReference type="ARBA" id="ARBA00023054"/>
    </source>
</evidence>
<dbReference type="Proteomes" id="UP000799772">
    <property type="component" value="Unassembled WGS sequence"/>
</dbReference>
<evidence type="ECO:0000256" key="3">
    <source>
        <dbReference type="ARBA" id="ARBA00022483"/>
    </source>
</evidence>
<feature type="compositionally biased region" description="Polar residues" evidence="6">
    <location>
        <begin position="307"/>
        <end position="324"/>
    </location>
</feature>
<dbReference type="GO" id="GO:0006893">
    <property type="term" value="P:Golgi to plasma membrane transport"/>
    <property type="evidence" value="ECO:0007669"/>
    <property type="project" value="TreeGrafter"/>
</dbReference>
<feature type="compositionally biased region" description="Pro residues" evidence="6">
    <location>
        <begin position="687"/>
        <end position="704"/>
    </location>
</feature>